<sequence>MNILKPPAKKKNAISLTALYCLIFALAIFLNPRLKIWAVYFYCAVRVTCNQLFSF</sequence>
<organism evidence="2">
    <name type="scientific">Haemophilus influenzae HK1212</name>
    <dbReference type="NCBI Taxonomy" id="456482"/>
    <lineage>
        <taxon>Bacteria</taxon>
        <taxon>Pseudomonadati</taxon>
        <taxon>Pseudomonadota</taxon>
        <taxon>Gammaproteobacteria</taxon>
        <taxon>Pasteurellales</taxon>
        <taxon>Pasteurellaceae</taxon>
        <taxon>Haemophilus</taxon>
    </lineage>
</organism>
<reference evidence="2" key="1">
    <citation type="journal article" date="2010" name="Genomics">
        <title>Tracing phylogenomic events leading to diversity of Haemophilus influenzae and the emergence of Brazilian Purpuric Fever (BPF)-associated clones.</title>
        <authorList>
            <person name="Papazisi L."/>
            <person name="Ratnayake S."/>
            <person name="Remortel B.G."/>
            <person name="Bock G.R."/>
            <person name="Liang W."/>
            <person name="Saeed A.I."/>
            <person name="Liu J."/>
            <person name="Fleischmann R.D."/>
            <person name="Kilian M."/>
            <person name="Peterson S.N."/>
        </authorList>
    </citation>
    <scope>NUCLEOTIDE SEQUENCE [LARGE SCALE GENOMIC DNA]</scope>
    <source>
        <strain evidence="2">HK1212</strain>
    </source>
</reference>
<comment type="caution">
    <text evidence="2">The sequence shown here is derived from an EMBL/GenBank/DDBJ whole genome shotgun (WGS) entry which is preliminary data.</text>
</comment>
<protein>
    <submittedName>
        <fullName evidence="2">Uncharacterized protein</fullName>
    </submittedName>
</protein>
<evidence type="ECO:0000313" key="2">
    <source>
        <dbReference type="EMBL" id="EFA29141.1"/>
    </source>
</evidence>
<accession>A0A7G2K0R0</accession>
<keyword evidence="1" id="KW-0812">Transmembrane</keyword>
<proteinExistence type="predicted"/>
<dbReference type="AlphaFoldDB" id="A0A7G2K0R0"/>
<keyword evidence="1" id="KW-1133">Transmembrane helix</keyword>
<evidence type="ECO:0000256" key="1">
    <source>
        <dbReference type="SAM" id="Phobius"/>
    </source>
</evidence>
<feature type="transmembrane region" description="Helical" evidence="1">
    <location>
        <begin position="12"/>
        <end position="30"/>
    </location>
</feature>
<keyword evidence="1" id="KW-0472">Membrane</keyword>
<dbReference type="EMBL" id="ABFC01000312">
    <property type="protein sequence ID" value="EFA29141.1"/>
    <property type="molecule type" value="Genomic_DNA"/>
</dbReference>
<gene>
    <name evidence="2" type="ORF">HAINFHK1212_0851</name>
</gene>
<name>A0A7G2K0R0_HAEIF</name>